<evidence type="ECO:0000313" key="2">
    <source>
        <dbReference type="Proteomes" id="UP001230504"/>
    </source>
</evidence>
<proteinExistence type="predicted"/>
<dbReference type="GeneID" id="85441888"/>
<accession>A0AAD8Q2E5</accession>
<gene>
    <name evidence="1" type="ORF">LY79DRAFT_551429</name>
</gene>
<sequence>MESCLIRPWLQQRRAEYAATRDNYRDGTTRYEKAGLFHFERSTDSIVTCYRMLANQRVVGGLFQRSVIFGLPAELPGTTTICSRVVPTITDGICQTTLLANGTVYVILDNREAVEFASQTPLISYEWKTCFHQQNWNTTAPSKGFRWRRLWVIEKRYTTVQCRLSYYCIAPSALFSRQIRLNYTVMCSQGIVKSLLTSCAQSVGPTVGSFVSDGGHRYSTCLGNLEVGVAHGFYVYLCWDLGERTGSIRRLHASTQAEPLVSFGPVASSLVTCRIERISRTDCS</sequence>
<dbReference type="Proteomes" id="UP001230504">
    <property type="component" value="Unassembled WGS sequence"/>
</dbReference>
<organism evidence="1 2">
    <name type="scientific">Colletotrichum navitas</name>
    <dbReference type="NCBI Taxonomy" id="681940"/>
    <lineage>
        <taxon>Eukaryota</taxon>
        <taxon>Fungi</taxon>
        <taxon>Dikarya</taxon>
        <taxon>Ascomycota</taxon>
        <taxon>Pezizomycotina</taxon>
        <taxon>Sordariomycetes</taxon>
        <taxon>Hypocreomycetidae</taxon>
        <taxon>Glomerellales</taxon>
        <taxon>Glomerellaceae</taxon>
        <taxon>Colletotrichum</taxon>
        <taxon>Colletotrichum graminicola species complex</taxon>
    </lineage>
</organism>
<keyword evidence="2" id="KW-1185">Reference proteome</keyword>
<dbReference type="RefSeq" id="XP_060414910.1">
    <property type="nucleotide sequence ID" value="XM_060557648.1"/>
</dbReference>
<reference evidence="1" key="1">
    <citation type="submission" date="2021-06" db="EMBL/GenBank/DDBJ databases">
        <title>Comparative genomics, transcriptomics and evolutionary studies reveal genomic signatures of adaptation to plant cell wall in hemibiotrophic fungi.</title>
        <authorList>
            <consortium name="DOE Joint Genome Institute"/>
            <person name="Baroncelli R."/>
            <person name="Diaz J.F."/>
            <person name="Benocci T."/>
            <person name="Peng M."/>
            <person name="Battaglia E."/>
            <person name="Haridas S."/>
            <person name="Andreopoulos W."/>
            <person name="Labutti K."/>
            <person name="Pangilinan J."/>
            <person name="Floch G.L."/>
            <person name="Makela M.R."/>
            <person name="Henrissat B."/>
            <person name="Grigoriev I.V."/>
            <person name="Crouch J.A."/>
            <person name="De Vries R.P."/>
            <person name="Sukno S.A."/>
            <person name="Thon M.R."/>
        </authorList>
    </citation>
    <scope>NUCLEOTIDE SEQUENCE</scope>
    <source>
        <strain evidence="1">CBS 125086</strain>
    </source>
</reference>
<protein>
    <submittedName>
        <fullName evidence="1">Uncharacterized protein</fullName>
    </submittedName>
</protein>
<dbReference type="AlphaFoldDB" id="A0AAD8Q2E5"/>
<comment type="caution">
    <text evidence="1">The sequence shown here is derived from an EMBL/GenBank/DDBJ whole genome shotgun (WGS) entry which is preliminary data.</text>
</comment>
<evidence type="ECO:0000313" key="1">
    <source>
        <dbReference type="EMBL" id="KAK1593624.1"/>
    </source>
</evidence>
<dbReference type="EMBL" id="JAHLJV010000024">
    <property type="protein sequence ID" value="KAK1593624.1"/>
    <property type="molecule type" value="Genomic_DNA"/>
</dbReference>
<name>A0AAD8Q2E5_9PEZI</name>